<comment type="caution">
    <text evidence="6">The sequence shown here is derived from an EMBL/GenBank/DDBJ whole genome shotgun (WGS) entry which is preliminary data.</text>
</comment>
<evidence type="ECO:0000256" key="1">
    <source>
        <dbReference type="ARBA" id="ARBA00022603"/>
    </source>
</evidence>
<reference evidence="6" key="1">
    <citation type="submission" date="2022-10" db="EMBL/GenBank/DDBJ databases">
        <authorList>
            <person name="Chen Y."/>
            <person name="Dougan E. K."/>
            <person name="Chan C."/>
            <person name="Rhodes N."/>
            <person name="Thang M."/>
        </authorList>
    </citation>
    <scope>NUCLEOTIDE SEQUENCE</scope>
</reference>
<reference evidence="7 8" key="2">
    <citation type="submission" date="2024-05" db="EMBL/GenBank/DDBJ databases">
        <authorList>
            <person name="Chen Y."/>
            <person name="Shah S."/>
            <person name="Dougan E. K."/>
            <person name="Thang M."/>
            <person name="Chan C."/>
        </authorList>
    </citation>
    <scope>NUCLEOTIDE SEQUENCE [LARGE SCALE GENOMIC DNA]</scope>
</reference>
<sequence>MIWCDNAGVGKAIPGGQVVRVCGLIPPEAAGASKISVLGASFLSCGAVVDLVLDASCTVLAHKPLCVDHVFNLVELCSGVGLSSVGFVRAGFTHKCSVEKQPKLAELHLQLHPGVPVVCSDVALDSTAGLIFEHCPDPCTLMSGIACQPYSRGGAQQGGLDNRSASLPGTLRMLYLLQSPALVMECVVPARDNLFVRGHLQALCDQLGYTIVDCALKLEEVWAACRYRWWVVATHPCVGPVNIPEYPKGSTLVVRDLMPYVHRWPPETEEQLILQESELVKFQLAGQTLRQHQVKPDAKLPTALHSWGNQTVPCACDCRTTGFSDELLSSKGVYAQLLQLPATDSQAGAWRHLHVLEVSMLNGVPLDLRWGDNHRLNLCAVGQMASPMQSIWLAAALARHVQTLFTTITPTDPMTLLQALKNDVMRQCRDLFPNLPSQPSTPDRCQLVVQQPGQQNWTLAFPPTAVVKDLIVAHGRLNRVPFDEIWIKDQHDNLVTHEVHLSRFTTLSMGRYEDLFPIDDPEPQPEPCNAPMDLDLGTQLDVLSDAGDHVSPHDHASRAMSLPKVEPVEVMPGTSDASVHGLLNLTPPQLLDMLPPMVLDLDLCASMRRPSVSVDMRMQLLAKQDHVWADDEMWWQLQVLAATEPRDTAFLDPLLAHTWLSTGTADAIHVWASRQPKFTRLVSAVLHGGHWTPCLWVFKQTTVEVIMWEHDDTDVNGLNPLHGLLSQAFGLSQFCISCTRRSFGSQLCGAAAIAFLQHRLNGLTLPASQVQLQRINDGLKEDFRMSHEGFLQMPRPWCWGAGVPDVVSLVGSLLQQHGVPNNAAANRAKLLVQSLGMESVKQAVQGASPWKTLKSLANQQTPPFQLVLPDELNVVAQDRKTKKQKSAKMPSNKIAPSKPMDIDPTKLSLAQDTFHMDSGQPAPQLPASQVGPLAVGVALVTIQEALPFLQSGQLLTAKSLALLVINGPDELPTKLSWTSIRFAACCSVNQQPVLLHGHLVQLGAQPIVPVFTKESPGVHDVPVTCARVTVFADQWPQDWSSLADHPFKQVLQVLLPLQTCRSEDCQCGRWHPDGMDGNQDVILDVFRRQFFTEAGRPTKHAQANHFSVQIRYLKSQELALLRLSGQNGVFIEPRIQDASSPSDEFQVVWLPQASFASAQHQLQCEPMGLGLARSGRRFGLRVAAKDFQTLFQKLKPEGQFLSPGTRQTWHCGPFPFGSDRKSIGRVFAEWKWQARPLQPAKPIANGVMWLVQSVTDPPQTVYNMQHGQVMISKCDSVRAGMADNGTVIGPQSTIELCASNTAVDPWTVQDPWQQALNQVPIQQPAPMNSHIQELEDRLERSILEKLPLERMETDHTEDRLQLMERQLQQLAHQHQTLESTVHEHHRQNSAQVQTLQAQMLSQMEVQRSQMANMFDDQMSKLETILSKKGSPYNQVITGALSQARINTSDAGQYTGVATIARVPTRALCAAWPQDLFETGRVQITGSLINNVWVSGAVMYGYPQGKTHHNAQSRSIEILDFLIDHMTQVATGPRYLCGDLNHEMDQLPNLHRLLDLGWKEAQNLEHLLHGRLPQHTCKGCTRKDMLWLSPELITSFRTVKVDHERFADHSVLRAEFAVDGAFAQRYLWPMPLPVPWTSVPPMDFPLDFCTGNPSALYHDLWNARECQAQTTLQHQWTPQMQGRGQRTAPLKRKGWAAPPRKGRTSDFQPAFHGYNVQHCRWLRQLRRLHNYHRWASTHFGLAVGDQQLHGLFLWQSILRAPGFGSSFAVWWTSRYCVGLQDPGVVPATPPSPAVAKMLCEAFLGEVRAFERTLAAAKTKAQSNAHRANPNLIYRDTKRPRPEPVTSLLVTKKTKVTELRPEDGAVLVDRAVDFDVSVPLLVDTHPVEAIHVSEDALYLADLSHVTVGSDVCQSQPVGRLDDVFAAFHTQWKKRWCKHDTVPASRWEQLIAFARNHLPQWQIQDTPITPALLRAEAASKKPKAATGLDGVSRADILQVDNNVLQSLCNIYQRAGCDGCWPEQIVTGSVASLANRACLSGLTADIEKCFNCLPRLPIVAAALHVGTPMSVMTAWCGALATMSRRFKVRDSFSDGFVTSTGLAEGCALSCYGMLLLDDIMHRYMAVQYPLLRVLSFVDNWDFLTWSADAAIQQLTALLEFANLTDLTVDREKTYAWSTCAQVRTALRGQGLKVMHATKDLGAHVAFSRKRTNRTVTQRLDDLSQFWPKLRSSKASYQSKLRALRTVAWPRGLFAVESAPVSDSTWLTIRRQANHALQMDKPGVNPLLMLGLVEAYADPEFVALIRTVAETRLNCPLDFWASDLYPLAAGSLDSPPSSPAAVLLGRVQKLGISVHPCGRWHDAVGTFHPALVNFTELCHRLQWHWNHYVSASVSHRKDFTGLQCVDTTLTRRTLAALPPDEQCLLRLSLAGGLFTQNAHAHWNEGDGCCKWCGMPDSLHHRYYECCNTLDLRTKLAPEVVACLGLLPDAMVLRSWAILPPTHLAWLRLLDSIPSAVPSLAGWFRVGVVNEVFTDGSCLWQSDPSLRVASWGAVLAGTFSGKVMLKPNSASADLWNWVLQSLERLGPGMAELVKVPAHRKLAQAKTRREAWVIWHNNMVDGVAKHANLDRSADFWTFWSTHARLTAAARVLHSQVCALHVAVTKRSVQTEAATTLDEAPCPAPKPLRVFEVTFQVDGWTGDLPLTFTNEYGTGLAHRIARWWKHRTCSTEAGEVRWITFAHLYVDYQLTFGCPGPIKSGRNWLDAFTRRYLDPAQHGFLTRLKWFRRCLKVFWKATNQQIGMAQCRATGDAIQSFVQAASLKWHQPSWQGAEHWLAMECNGPCIRGTKALQSLPLVKPLVRYALPFDASGVHEYNDQMKAEIQVTRRATYKAEDHIKQMEEVKSKQDLLIDSMNEDIKRLTDRKALLDSQIAAQKQETEAAMATLREASKEMEAIQFEKKQLMMQWRSSLVGMQRRDEALENVQKALEEQSEAELAIENEIRGLHASIRTEQERHEQLCALRDRNEKEMQYLQSQMTNLKQERERLMDQYSTLNKSMDEHSEETQKYKAGITEQTRSLEVLDRNMQNVSREITAILSKIEEEMSEQTTCDRVAANSRKRMKKIGEEIAAKEVGVFTRVLLEQSWTLEMLEVWQRHLRTKTGELWLPRRLWFEDLWKSLLVKLTSMPNAEASSVGWRIVKVGGDGDCLFHALDGRALRFDVANFMTAQALTEPGFQEMQDEAAKLRAGRWGGHTAIATYSPSECVPGG</sequence>
<dbReference type="CDD" id="cd22744">
    <property type="entry name" value="OTU"/>
    <property type="match status" value="1"/>
</dbReference>
<evidence type="ECO:0000313" key="8">
    <source>
        <dbReference type="Proteomes" id="UP001152797"/>
    </source>
</evidence>
<dbReference type="Pfam" id="PF00145">
    <property type="entry name" value="DNA_methylase"/>
    <property type="match status" value="1"/>
</dbReference>
<dbReference type="GO" id="GO:0008168">
    <property type="term" value="F:methyltransferase activity"/>
    <property type="evidence" value="ECO:0007669"/>
    <property type="project" value="UniProtKB-KW"/>
</dbReference>
<keyword evidence="2" id="KW-0808">Transferase</keyword>
<protein>
    <submittedName>
        <fullName evidence="7">Coiled-coil domain-containing protein 40 (Protein locke)</fullName>
    </submittedName>
</protein>
<dbReference type="PANTHER" id="PTHR16275:SF8">
    <property type="entry name" value="COILED-COIL DOMAIN-CONTAINING PROTEIN 40"/>
    <property type="match status" value="1"/>
</dbReference>
<accession>A0A9P1M3N5</accession>
<evidence type="ECO:0000256" key="2">
    <source>
        <dbReference type="ARBA" id="ARBA00022679"/>
    </source>
</evidence>
<dbReference type="GO" id="GO:0035082">
    <property type="term" value="P:axoneme assembly"/>
    <property type="evidence" value="ECO:0007669"/>
    <property type="project" value="InterPro"/>
</dbReference>
<dbReference type="Proteomes" id="UP001152797">
    <property type="component" value="Unassembled WGS sequence"/>
</dbReference>
<dbReference type="EMBL" id="CAMXCT030006682">
    <property type="protein sequence ID" value="CAL4805530.1"/>
    <property type="molecule type" value="Genomic_DNA"/>
</dbReference>
<feature type="domain" description="OTU" evidence="5">
    <location>
        <begin position="3189"/>
        <end position="3261"/>
    </location>
</feature>
<dbReference type="InterPro" id="IPR029063">
    <property type="entry name" value="SAM-dependent_MTases_sf"/>
</dbReference>
<dbReference type="GO" id="GO:0032259">
    <property type="term" value="P:methylation"/>
    <property type="evidence" value="ECO:0007669"/>
    <property type="project" value="UniProtKB-KW"/>
</dbReference>
<evidence type="ECO:0000256" key="3">
    <source>
        <dbReference type="SAM" id="Coils"/>
    </source>
</evidence>
<dbReference type="Gene3D" id="3.60.10.10">
    <property type="entry name" value="Endonuclease/exonuclease/phosphatase"/>
    <property type="match status" value="1"/>
</dbReference>
<dbReference type="EMBL" id="CAMXCT010006682">
    <property type="protein sequence ID" value="CAI4018218.1"/>
    <property type="molecule type" value="Genomic_DNA"/>
</dbReference>
<feature type="coiled-coil region" evidence="3">
    <location>
        <begin position="2904"/>
        <end position="3085"/>
    </location>
</feature>
<keyword evidence="3" id="KW-0175">Coiled coil</keyword>
<dbReference type="EMBL" id="CAMXCT020006682">
    <property type="protein sequence ID" value="CAL1171593.1"/>
    <property type="molecule type" value="Genomic_DNA"/>
</dbReference>
<dbReference type="PANTHER" id="PTHR16275">
    <property type="entry name" value="COILED-COIL DOMAIN-CONTAINING PROTEIN 40"/>
    <property type="match status" value="1"/>
</dbReference>
<evidence type="ECO:0000259" key="5">
    <source>
        <dbReference type="PROSITE" id="PS50802"/>
    </source>
</evidence>
<feature type="region of interest" description="Disordered" evidence="4">
    <location>
        <begin position="1673"/>
        <end position="1701"/>
    </location>
</feature>
<dbReference type="SUPFAM" id="SSF53335">
    <property type="entry name" value="S-adenosyl-L-methionine-dependent methyltransferases"/>
    <property type="match status" value="1"/>
</dbReference>
<keyword evidence="8" id="KW-1185">Reference proteome</keyword>
<evidence type="ECO:0000313" key="6">
    <source>
        <dbReference type="EMBL" id="CAI4018218.1"/>
    </source>
</evidence>
<gene>
    <name evidence="6" type="ORF">C1SCF055_LOCUS42810</name>
</gene>
<feature type="region of interest" description="Disordered" evidence="4">
    <location>
        <begin position="881"/>
        <end position="902"/>
    </location>
</feature>
<dbReference type="InterPro" id="IPR003323">
    <property type="entry name" value="OTU_dom"/>
</dbReference>
<dbReference type="PROSITE" id="PS50802">
    <property type="entry name" value="OTU"/>
    <property type="match status" value="1"/>
</dbReference>
<dbReference type="InterPro" id="IPR036691">
    <property type="entry name" value="Endo/exonu/phosph_ase_sf"/>
</dbReference>
<keyword evidence="1" id="KW-0489">Methyltransferase</keyword>
<dbReference type="GO" id="GO:0005737">
    <property type="term" value="C:cytoplasm"/>
    <property type="evidence" value="ECO:0007669"/>
    <property type="project" value="TreeGrafter"/>
</dbReference>
<dbReference type="InterPro" id="IPR001525">
    <property type="entry name" value="C5_MeTfrase"/>
</dbReference>
<feature type="compositionally biased region" description="Polar residues" evidence="4">
    <location>
        <begin position="1673"/>
        <end position="1683"/>
    </location>
</feature>
<dbReference type="OrthoDB" id="2145977at2759"/>
<name>A0A9P1M3N5_9DINO</name>
<organism evidence="6">
    <name type="scientific">Cladocopium goreaui</name>
    <dbReference type="NCBI Taxonomy" id="2562237"/>
    <lineage>
        <taxon>Eukaryota</taxon>
        <taxon>Sar</taxon>
        <taxon>Alveolata</taxon>
        <taxon>Dinophyceae</taxon>
        <taxon>Suessiales</taxon>
        <taxon>Symbiodiniaceae</taxon>
        <taxon>Cladocopium</taxon>
    </lineage>
</organism>
<evidence type="ECO:0000313" key="7">
    <source>
        <dbReference type="EMBL" id="CAL4805530.1"/>
    </source>
</evidence>
<evidence type="ECO:0000256" key="4">
    <source>
        <dbReference type="SAM" id="MobiDB-lite"/>
    </source>
</evidence>
<feature type="coiled-coil region" evidence="3">
    <location>
        <begin position="1353"/>
        <end position="1380"/>
    </location>
</feature>
<dbReference type="SUPFAM" id="SSF56219">
    <property type="entry name" value="DNase I-like"/>
    <property type="match status" value="1"/>
</dbReference>
<dbReference type="InterPro" id="IPR037386">
    <property type="entry name" value="CCDC40"/>
</dbReference>
<proteinExistence type="predicted"/>
<dbReference type="Gene3D" id="3.40.50.150">
    <property type="entry name" value="Vaccinia Virus protein VP39"/>
    <property type="match status" value="1"/>
</dbReference>